<evidence type="ECO:0008006" key="5">
    <source>
        <dbReference type="Google" id="ProtNLM"/>
    </source>
</evidence>
<evidence type="ECO:0000313" key="1">
    <source>
        <dbReference type="EMBL" id="GIE45600.1"/>
    </source>
</evidence>
<dbReference type="Proteomes" id="UP000590511">
    <property type="component" value="Unassembled WGS sequence"/>
</dbReference>
<dbReference type="EMBL" id="JACHNC010000001">
    <property type="protein sequence ID" value="MBB4752353.1"/>
    <property type="molecule type" value="Genomic_DNA"/>
</dbReference>
<evidence type="ECO:0000313" key="4">
    <source>
        <dbReference type="Proteomes" id="UP000631312"/>
    </source>
</evidence>
<sequence length="60" mass="6209">MTRTIFGTAVGLALGMALAFGSFGQMLVVALFMVLGGGVAKALSGELDLMPYISGRRSTR</sequence>
<proteinExistence type="predicted"/>
<dbReference type="Proteomes" id="UP000631312">
    <property type="component" value="Unassembled WGS sequence"/>
</dbReference>
<comment type="caution">
    <text evidence="2">The sequence shown here is derived from an EMBL/GenBank/DDBJ whole genome shotgun (WGS) entry which is preliminary data.</text>
</comment>
<dbReference type="EMBL" id="BOMP01000167">
    <property type="protein sequence ID" value="GIE45600.1"/>
    <property type="molecule type" value="Genomic_DNA"/>
</dbReference>
<dbReference type="RefSeq" id="WP_188124230.1">
    <property type="nucleotide sequence ID" value="NZ_BOMP01000167.1"/>
</dbReference>
<dbReference type="AlphaFoldDB" id="A0A7W7HKR4"/>
<evidence type="ECO:0000313" key="2">
    <source>
        <dbReference type="EMBL" id="MBB4752353.1"/>
    </source>
</evidence>
<gene>
    <name evidence="1" type="ORF">Alo02nite_84980</name>
    <name evidence="2" type="ORF">BJ964_006514</name>
</gene>
<evidence type="ECO:0000313" key="3">
    <source>
        <dbReference type="Proteomes" id="UP000590511"/>
    </source>
</evidence>
<reference evidence="2 3" key="1">
    <citation type="submission" date="2020-08" db="EMBL/GenBank/DDBJ databases">
        <title>Sequencing the genomes of 1000 actinobacteria strains.</title>
        <authorList>
            <person name="Klenk H.-P."/>
        </authorList>
    </citation>
    <scope>NUCLEOTIDE SEQUENCE [LARGE SCALE GENOMIC DNA]</scope>
    <source>
        <strain evidence="2 3">DSM 43150</strain>
    </source>
</reference>
<accession>A0A7W7HKR4</accession>
<reference evidence="1 4" key="2">
    <citation type="submission" date="2021-01" db="EMBL/GenBank/DDBJ databases">
        <title>Whole genome shotgun sequence of Actinoplanes lobatus NBRC 12513.</title>
        <authorList>
            <person name="Komaki H."/>
            <person name="Tamura T."/>
        </authorList>
    </citation>
    <scope>NUCLEOTIDE SEQUENCE [LARGE SCALE GENOMIC DNA]</scope>
    <source>
        <strain evidence="1 4">NBRC 12513</strain>
    </source>
</reference>
<protein>
    <recommendedName>
        <fullName evidence="5">DUF2273 domain-containing protein</fullName>
    </recommendedName>
</protein>
<organism evidence="2 3">
    <name type="scientific">Actinoplanes lobatus</name>
    <dbReference type="NCBI Taxonomy" id="113568"/>
    <lineage>
        <taxon>Bacteria</taxon>
        <taxon>Bacillati</taxon>
        <taxon>Actinomycetota</taxon>
        <taxon>Actinomycetes</taxon>
        <taxon>Micromonosporales</taxon>
        <taxon>Micromonosporaceae</taxon>
        <taxon>Actinoplanes</taxon>
    </lineage>
</organism>
<name>A0A7W7HKR4_9ACTN</name>
<keyword evidence="4" id="KW-1185">Reference proteome</keyword>